<dbReference type="InterPro" id="IPR036250">
    <property type="entry name" value="AcylCo_DH-like_C"/>
</dbReference>
<dbReference type="InterPro" id="IPR050741">
    <property type="entry name" value="Acyl-CoA_dehydrogenase"/>
</dbReference>
<dbReference type="GO" id="GO:0033539">
    <property type="term" value="P:fatty acid beta-oxidation using acyl-CoA dehydrogenase"/>
    <property type="evidence" value="ECO:0007669"/>
    <property type="project" value="TreeGrafter"/>
</dbReference>
<evidence type="ECO:0000256" key="6">
    <source>
        <dbReference type="ARBA" id="ARBA00023002"/>
    </source>
</evidence>
<proteinExistence type="inferred from homology"/>
<evidence type="ECO:0000313" key="11">
    <source>
        <dbReference type="Proteomes" id="UP000440498"/>
    </source>
</evidence>
<comment type="cofactor">
    <cofactor evidence="1">
        <name>FAD</name>
        <dbReference type="ChEBI" id="CHEBI:57692"/>
    </cofactor>
</comment>
<keyword evidence="4" id="KW-0285">Flavoprotein</keyword>
<dbReference type="Gene3D" id="1.10.540.10">
    <property type="entry name" value="Acyl-CoA dehydrogenase/oxidase, N-terminal domain"/>
    <property type="match status" value="1"/>
</dbReference>
<feature type="domain" description="Acyl-CoA dehydrogenase/oxidase C-terminal" evidence="7">
    <location>
        <begin position="250"/>
        <end position="397"/>
    </location>
</feature>
<evidence type="ECO:0000259" key="8">
    <source>
        <dbReference type="Pfam" id="PF02770"/>
    </source>
</evidence>
<dbReference type="InterPro" id="IPR009075">
    <property type="entry name" value="AcylCo_DH/oxidase_C"/>
</dbReference>
<sequence length="409" mass="45209">MDFDYSPKVKQLQARLTAFMDEHIYPNEARFHAEIDANRAAGDAWVPTKVMEELKLKAREAGLWNLFLPDSQHGAGLTNLEYAPLCEIMGRAVWAPEVFNCSAPDTGNMEVLTRYGTEAQQREWLEPLLDGRIRSCFGMTEPDVASSDATNIASSIVRDGDEYVINGRKWWSSGGNDPRCKVFIFMGKSDPDNPNRHLQQSMILVPRDTPGVKVLRHLPVFGFDDAPHGHAEIVFENVRVPATNLLLGEGRGFEIAQGRLGPGRIHHCMRLIGLAERALEQMCKRSLARVAFGKPVAEQGVTLERIAESRIMIDQARLLVLNAAYMMDTVGNKVAAKEIAMIKVAAPTMACKVIDWAIQVQGGGGMADSFLASAYAGARSLRLADGPDEVHRSQIGKMELARYKAPRSH</sequence>
<dbReference type="InterPro" id="IPR037069">
    <property type="entry name" value="AcylCoA_DH/ox_N_sf"/>
</dbReference>
<dbReference type="Pfam" id="PF02771">
    <property type="entry name" value="Acyl-CoA_dh_N"/>
    <property type="match status" value="1"/>
</dbReference>
<organism evidence="10 11">
    <name type="scientific">Rugamonas aquatica</name>
    <dbReference type="NCBI Taxonomy" id="2743357"/>
    <lineage>
        <taxon>Bacteria</taxon>
        <taxon>Pseudomonadati</taxon>
        <taxon>Pseudomonadota</taxon>
        <taxon>Betaproteobacteria</taxon>
        <taxon>Burkholderiales</taxon>
        <taxon>Oxalobacteraceae</taxon>
        <taxon>Telluria group</taxon>
        <taxon>Rugamonas</taxon>
    </lineage>
</organism>
<evidence type="ECO:0000256" key="2">
    <source>
        <dbReference type="ARBA" id="ARBA00009347"/>
    </source>
</evidence>
<evidence type="ECO:0000256" key="5">
    <source>
        <dbReference type="ARBA" id="ARBA00022827"/>
    </source>
</evidence>
<dbReference type="Gene3D" id="1.20.140.10">
    <property type="entry name" value="Butyryl-CoA Dehydrogenase, subunit A, domain 3"/>
    <property type="match status" value="1"/>
</dbReference>
<evidence type="ECO:0000259" key="7">
    <source>
        <dbReference type="Pfam" id="PF00441"/>
    </source>
</evidence>
<dbReference type="RefSeq" id="WP_152836896.1">
    <property type="nucleotide sequence ID" value="NZ_WHUG01000002.1"/>
</dbReference>
<dbReference type="SUPFAM" id="SSF56645">
    <property type="entry name" value="Acyl-CoA dehydrogenase NM domain-like"/>
    <property type="match status" value="1"/>
</dbReference>
<keyword evidence="5" id="KW-0274">FAD</keyword>
<evidence type="ECO:0000313" key="10">
    <source>
        <dbReference type="EMBL" id="MQA37543.1"/>
    </source>
</evidence>
<reference evidence="10 11" key="1">
    <citation type="submission" date="2019-10" db="EMBL/GenBank/DDBJ databases">
        <title>Two novel species isolated from a subtropical stream in China.</title>
        <authorList>
            <person name="Lu H."/>
        </authorList>
    </citation>
    <scope>NUCLEOTIDE SEQUENCE [LARGE SCALE GENOMIC DNA]</scope>
    <source>
        <strain evidence="10 11">FT29W</strain>
    </source>
</reference>
<dbReference type="AlphaFoldDB" id="A0A6A7MXR7"/>
<dbReference type="Gene3D" id="2.40.110.10">
    <property type="entry name" value="Butyryl-CoA Dehydrogenase, subunit A, domain 2"/>
    <property type="match status" value="1"/>
</dbReference>
<feature type="domain" description="Acyl-CoA dehydrogenase/oxidase N-terminal" evidence="9">
    <location>
        <begin position="9"/>
        <end position="131"/>
    </location>
</feature>
<dbReference type="GO" id="GO:0003995">
    <property type="term" value="F:acyl-CoA dehydrogenase activity"/>
    <property type="evidence" value="ECO:0007669"/>
    <property type="project" value="TreeGrafter"/>
</dbReference>
<accession>A0A6A7MXR7</accession>
<dbReference type="GO" id="GO:0050660">
    <property type="term" value="F:flavin adenine dinucleotide binding"/>
    <property type="evidence" value="ECO:0007669"/>
    <property type="project" value="InterPro"/>
</dbReference>
<gene>
    <name evidence="10" type="ORF">GEV02_05220</name>
</gene>
<dbReference type="GO" id="GO:0005737">
    <property type="term" value="C:cytoplasm"/>
    <property type="evidence" value="ECO:0007669"/>
    <property type="project" value="TreeGrafter"/>
</dbReference>
<comment type="subunit">
    <text evidence="3">Homodimer.</text>
</comment>
<dbReference type="InterPro" id="IPR046373">
    <property type="entry name" value="Acyl-CoA_Oxase/DH_mid-dom_sf"/>
</dbReference>
<protein>
    <submittedName>
        <fullName evidence="10">Acyl-CoA dehydrogenase</fullName>
    </submittedName>
</protein>
<comment type="similarity">
    <text evidence="2">Belongs to the acyl-CoA dehydrogenase family.</text>
</comment>
<comment type="caution">
    <text evidence="10">The sequence shown here is derived from an EMBL/GenBank/DDBJ whole genome shotgun (WGS) entry which is preliminary data.</text>
</comment>
<dbReference type="FunFam" id="2.40.110.10:FF:000002">
    <property type="entry name" value="Acyl-CoA dehydrogenase fadE12"/>
    <property type="match status" value="1"/>
</dbReference>
<dbReference type="PANTHER" id="PTHR48083">
    <property type="entry name" value="MEDIUM-CHAIN SPECIFIC ACYL-COA DEHYDROGENASE, MITOCHONDRIAL-RELATED"/>
    <property type="match status" value="1"/>
</dbReference>
<dbReference type="Pfam" id="PF00441">
    <property type="entry name" value="Acyl-CoA_dh_1"/>
    <property type="match status" value="1"/>
</dbReference>
<dbReference type="SUPFAM" id="SSF47203">
    <property type="entry name" value="Acyl-CoA dehydrogenase C-terminal domain-like"/>
    <property type="match status" value="1"/>
</dbReference>
<evidence type="ECO:0000259" key="9">
    <source>
        <dbReference type="Pfam" id="PF02771"/>
    </source>
</evidence>
<dbReference type="InterPro" id="IPR009100">
    <property type="entry name" value="AcylCoA_DH/oxidase_NM_dom_sf"/>
</dbReference>
<dbReference type="InterPro" id="IPR006091">
    <property type="entry name" value="Acyl-CoA_Oxase/DH_mid-dom"/>
</dbReference>
<dbReference type="Proteomes" id="UP000440498">
    <property type="component" value="Unassembled WGS sequence"/>
</dbReference>
<feature type="domain" description="Acyl-CoA oxidase/dehydrogenase middle" evidence="8">
    <location>
        <begin position="136"/>
        <end position="238"/>
    </location>
</feature>
<keyword evidence="6" id="KW-0560">Oxidoreductase</keyword>
<dbReference type="PANTHER" id="PTHR48083:SF13">
    <property type="entry name" value="ACYL-COA DEHYDROGENASE FAMILY MEMBER 11"/>
    <property type="match status" value="1"/>
</dbReference>
<evidence type="ECO:0000256" key="4">
    <source>
        <dbReference type="ARBA" id="ARBA00022630"/>
    </source>
</evidence>
<evidence type="ECO:0000256" key="1">
    <source>
        <dbReference type="ARBA" id="ARBA00001974"/>
    </source>
</evidence>
<name>A0A6A7MXR7_9BURK</name>
<dbReference type="InterPro" id="IPR013786">
    <property type="entry name" value="AcylCoA_DH/ox_N"/>
</dbReference>
<dbReference type="Pfam" id="PF02770">
    <property type="entry name" value="Acyl-CoA_dh_M"/>
    <property type="match status" value="1"/>
</dbReference>
<keyword evidence="11" id="KW-1185">Reference proteome</keyword>
<evidence type="ECO:0000256" key="3">
    <source>
        <dbReference type="ARBA" id="ARBA00011738"/>
    </source>
</evidence>
<dbReference type="EMBL" id="WHUG01000002">
    <property type="protein sequence ID" value="MQA37543.1"/>
    <property type="molecule type" value="Genomic_DNA"/>
</dbReference>